<comment type="cofactor">
    <cofactor evidence="1">
        <name>FAD</name>
        <dbReference type="ChEBI" id="CHEBI:57692"/>
    </cofactor>
</comment>
<dbReference type="InterPro" id="IPR023753">
    <property type="entry name" value="FAD/NAD-binding_dom"/>
</dbReference>
<dbReference type="GO" id="GO:0046872">
    <property type="term" value="F:metal ion binding"/>
    <property type="evidence" value="ECO:0007669"/>
    <property type="project" value="UniProtKB-KW"/>
</dbReference>
<dbReference type="InterPro" id="IPR017941">
    <property type="entry name" value="Rieske_2Fe-2S"/>
</dbReference>
<dbReference type="PRINTS" id="PR00411">
    <property type="entry name" value="PNDRDTASEI"/>
</dbReference>
<protein>
    <submittedName>
        <fullName evidence="10">Reductase C-terminal</fullName>
    </submittedName>
</protein>
<evidence type="ECO:0000256" key="6">
    <source>
        <dbReference type="ARBA" id="ARBA00023002"/>
    </source>
</evidence>
<dbReference type="InterPro" id="IPR036188">
    <property type="entry name" value="FAD/NAD-bd_sf"/>
</dbReference>
<dbReference type="CDD" id="cd03478">
    <property type="entry name" value="Rieske_AIFL_N"/>
    <property type="match status" value="1"/>
</dbReference>
<dbReference type="GO" id="GO:0051537">
    <property type="term" value="F:2 iron, 2 sulfur cluster binding"/>
    <property type="evidence" value="ECO:0007669"/>
    <property type="project" value="UniProtKB-KW"/>
</dbReference>
<evidence type="ECO:0000256" key="5">
    <source>
        <dbReference type="ARBA" id="ARBA00022827"/>
    </source>
</evidence>
<gene>
    <name evidence="10" type="ORF">SAMN05421823_101410</name>
</gene>
<keyword evidence="7" id="KW-0408">Iron</keyword>
<dbReference type="GO" id="GO:0005737">
    <property type="term" value="C:cytoplasm"/>
    <property type="evidence" value="ECO:0007669"/>
    <property type="project" value="TreeGrafter"/>
</dbReference>
<dbReference type="SUPFAM" id="SSF55424">
    <property type="entry name" value="FAD/NAD-linked reductases, dimerisation (C-terminal) domain"/>
    <property type="match status" value="1"/>
</dbReference>
<dbReference type="InterPro" id="IPR016156">
    <property type="entry name" value="FAD/NAD-linked_Rdtase_dimer_sf"/>
</dbReference>
<evidence type="ECO:0000256" key="4">
    <source>
        <dbReference type="ARBA" id="ARBA00022723"/>
    </source>
</evidence>
<organism evidence="10 11">
    <name type="scientific">Catalinimonas alkaloidigena</name>
    <dbReference type="NCBI Taxonomy" id="1075417"/>
    <lineage>
        <taxon>Bacteria</taxon>
        <taxon>Pseudomonadati</taxon>
        <taxon>Bacteroidota</taxon>
        <taxon>Cytophagia</taxon>
        <taxon>Cytophagales</taxon>
        <taxon>Catalimonadaceae</taxon>
        <taxon>Catalinimonas</taxon>
    </lineage>
</organism>
<dbReference type="OrthoDB" id="9792592at2"/>
<dbReference type="Pfam" id="PF07992">
    <property type="entry name" value="Pyr_redox_2"/>
    <property type="match status" value="1"/>
</dbReference>
<dbReference type="InterPro" id="IPR036922">
    <property type="entry name" value="Rieske_2Fe-2S_sf"/>
</dbReference>
<evidence type="ECO:0000256" key="7">
    <source>
        <dbReference type="ARBA" id="ARBA00023004"/>
    </source>
</evidence>
<evidence type="ECO:0000313" key="11">
    <source>
        <dbReference type="Proteomes" id="UP000198510"/>
    </source>
</evidence>
<dbReference type="STRING" id="1075417.SAMN05421823_101410"/>
<dbReference type="EMBL" id="FNFO01000001">
    <property type="protein sequence ID" value="SDJ91506.1"/>
    <property type="molecule type" value="Genomic_DNA"/>
</dbReference>
<evidence type="ECO:0000259" key="9">
    <source>
        <dbReference type="PROSITE" id="PS51296"/>
    </source>
</evidence>
<keyword evidence="5" id="KW-0274">FAD</keyword>
<evidence type="ECO:0000256" key="8">
    <source>
        <dbReference type="ARBA" id="ARBA00023014"/>
    </source>
</evidence>
<dbReference type="Pfam" id="PF14759">
    <property type="entry name" value="Reductase_C"/>
    <property type="match status" value="1"/>
</dbReference>
<sequence length="537" mass="58626">MEKEYQEAAVARVEDLANGDMKQVKVGDTDVLLVRLPDHFYALGAKCTHYGAPLVKGVLHESRVICPWHHSCFDVRSGRHLEPPGCDGLPTFAVRTEGDDVVVRVPKPAPQEVVAEMAQQKSDQPVHVVLGGGAAGAYAAEAIREGGFTGRVVLVSKEEQLPYDRPKASKQYLQGAADDNAMPLRSPEFYRQHDIELMLGKEVTEVDVVQKEIKFTNGESLRYDGIVMCTGGKVQTLPVPGSDLKNVFTLRSWQDSKAIREAAQQAKRAVVIGASFIGLEGAAGLQKHGCAVTVVAPEEVPFGKVWGDAVGKWIQGLHEQKGVTFQLGAKVKALKGTSQVEGVVLESGETLPADLVLVGIGVKPNTDFIKGVDKADDGGLIASNYLKVTNGCYAAGDIVQFPFRDSHARIEHWRVACQQGRVAGHNLAGKKEAYTAVPFFWTAQQGTNIRYVGHVKDYDVTFHDGNVGDESFLVYYVKDGALKAVLGVNRDPDVDAIEELMRLNKVPSATELQGPIDWIDRLHRLSQEDNQRHFAHH</sequence>
<dbReference type="InterPro" id="IPR028202">
    <property type="entry name" value="Reductase_C"/>
</dbReference>
<keyword evidence="6" id="KW-0560">Oxidoreductase</keyword>
<dbReference type="PROSITE" id="PS51296">
    <property type="entry name" value="RIESKE"/>
    <property type="match status" value="1"/>
</dbReference>
<dbReference type="GO" id="GO:0016651">
    <property type="term" value="F:oxidoreductase activity, acting on NAD(P)H"/>
    <property type="evidence" value="ECO:0007669"/>
    <property type="project" value="TreeGrafter"/>
</dbReference>
<keyword evidence="11" id="KW-1185">Reference proteome</keyword>
<proteinExistence type="predicted"/>
<evidence type="ECO:0000256" key="1">
    <source>
        <dbReference type="ARBA" id="ARBA00001974"/>
    </source>
</evidence>
<dbReference type="SUPFAM" id="SSF51905">
    <property type="entry name" value="FAD/NAD(P)-binding domain"/>
    <property type="match status" value="2"/>
</dbReference>
<dbReference type="Gene3D" id="3.50.50.60">
    <property type="entry name" value="FAD/NAD(P)-binding domain"/>
    <property type="match status" value="2"/>
</dbReference>
<name>A0A1G8XM81_9BACT</name>
<dbReference type="SUPFAM" id="SSF50022">
    <property type="entry name" value="ISP domain"/>
    <property type="match status" value="1"/>
</dbReference>
<dbReference type="Pfam" id="PF00355">
    <property type="entry name" value="Rieske"/>
    <property type="match status" value="1"/>
</dbReference>
<dbReference type="AlphaFoldDB" id="A0A1G8XM81"/>
<keyword evidence="3" id="KW-0001">2Fe-2S</keyword>
<keyword evidence="2" id="KW-0285">Flavoprotein</keyword>
<reference evidence="10 11" key="1">
    <citation type="submission" date="2016-10" db="EMBL/GenBank/DDBJ databases">
        <authorList>
            <person name="de Groot N.N."/>
        </authorList>
    </citation>
    <scope>NUCLEOTIDE SEQUENCE [LARGE SCALE GENOMIC DNA]</scope>
    <source>
        <strain evidence="10 11">DSM 25186</strain>
    </source>
</reference>
<keyword evidence="4" id="KW-0479">Metal-binding</keyword>
<feature type="domain" description="Rieske" evidence="9">
    <location>
        <begin position="8"/>
        <end position="103"/>
    </location>
</feature>
<keyword evidence="8" id="KW-0411">Iron-sulfur</keyword>
<dbReference type="RefSeq" id="WP_089678413.1">
    <property type="nucleotide sequence ID" value="NZ_FNFO01000001.1"/>
</dbReference>
<dbReference type="PRINTS" id="PR00368">
    <property type="entry name" value="FADPNR"/>
</dbReference>
<evidence type="ECO:0000256" key="3">
    <source>
        <dbReference type="ARBA" id="ARBA00022714"/>
    </source>
</evidence>
<dbReference type="Proteomes" id="UP000198510">
    <property type="component" value="Unassembled WGS sequence"/>
</dbReference>
<dbReference type="Gene3D" id="3.30.390.30">
    <property type="match status" value="1"/>
</dbReference>
<evidence type="ECO:0000256" key="2">
    <source>
        <dbReference type="ARBA" id="ARBA00022630"/>
    </source>
</evidence>
<accession>A0A1G8XM81</accession>
<dbReference type="PANTHER" id="PTHR43557:SF2">
    <property type="entry name" value="RIESKE DOMAIN-CONTAINING PROTEIN-RELATED"/>
    <property type="match status" value="1"/>
</dbReference>
<dbReference type="Gene3D" id="2.102.10.10">
    <property type="entry name" value="Rieske [2Fe-2S] iron-sulphur domain"/>
    <property type="match status" value="1"/>
</dbReference>
<dbReference type="PANTHER" id="PTHR43557">
    <property type="entry name" value="APOPTOSIS-INDUCING FACTOR 1"/>
    <property type="match status" value="1"/>
</dbReference>
<dbReference type="InterPro" id="IPR050446">
    <property type="entry name" value="FAD-oxidoreductase/Apoptosis"/>
</dbReference>
<evidence type="ECO:0000313" key="10">
    <source>
        <dbReference type="EMBL" id="SDJ91506.1"/>
    </source>
</evidence>